<evidence type="ECO:0000256" key="3">
    <source>
        <dbReference type="ARBA" id="ARBA00023157"/>
    </source>
</evidence>
<dbReference type="Proteomes" id="UP000714420">
    <property type="component" value="Unassembled WGS sequence"/>
</dbReference>
<dbReference type="InterPro" id="IPR013766">
    <property type="entry name" value="Thioredoxin_domain"/>
</dbReference>
<dbReference type="PANTHER" id="PTHR42852">
    <property type="entry name" value="THIOL:DISULFIDE INTERCHANGE PROTEIN DSBE"/>
    <property type="match status" value="1"/>
</dbReference>
<evidence type="ECO:0000256" key="4">
    <source>
        <dbReference type="ARBA" id="ARBA00023284"/>
    </source>
</evidence>
<evidence type="ECO:0000256" key="2">
    <source>
        <dbReference type="ARBA" id="ARBA00022748"/>
    </source>
</evidence>
<dbReference type="Gene3D" id="3.40.30.10">
    <property type="entry name" value="Glutaredoxin"/>
    <property type="match status" value="1"/>
</dbReference>
<dbReference type="CDD" id="cd02966">
    <property type="entry name" value="TlpA_like_family"/>
    <property type="match status" value="1"/>
</dbReference>
<evidence type="ECO:0000313" key="7">
    <source>
        <dbReference type="Proteomes" id="UP000714420"/>
    </source>
</evidence>
<keyword evidence="7" id="KW-1185">Reference proteome</keyword>
<comment type="caution">
    <text evidence="6">The sequence shown here is derived from an EMBL/GenBank/DDBJ whole genome shotgun (WGS) entry which is preliminary data.</text>
</comment>
<dbReference type="RefSeq" id="WP_172275233.1">
    <property type="nucleotide sequence ID" value="NZ_CASGMU010000003.1"/>
</dbReference>
<dbReference type="Pfam" id="PF13905">
    <property type="entry name" value="Thioredoxin_8"/>
    <property type="match status" value="1"/>
</dbReference>
<evidence type="ECO:0000256" key="1">
    <source>
        <dbReference type="ARBA" id="ARBA00004196"/>
    </source>
</evidence>
<reference evidence="6 7" key="1">
    <citation type="submission" date="2020-05" db="EMBL/GenBank/DDBJ databases">
        <title>Distinct polysaccharide utilization as determinants for interspecies competition between intestinal Prevotella spp.</title>
        <authorList>
            <person name="Galvez E.J.C."/>
            <person name="Iljazovic A."/>
            <person name="Strowig T."/>
        </authorList>
    </citation>
    <scope>NUCLEOTIDE SEQUENCE [LARGE SCALE GENOMIC DNA]</scope>
    <source>
        <strain evidence="6 7">PMUR</strain>
    </source>
</reference>
<dbReference type="EMBL" id="JABKKF010000004">
    <property type="protein sequence ID" value="NPD91886.1"/>
    <property type="molecule type" value="Genomic_DNA"/>
</dbReference>
<keyword evidence="2" id="KW-0201">Cytochrome c-type biogenesis</keyword>
<dbReference type="PROSITE" id="PS51257">
    <property type="entry name" value="PROKAR_LIPOPROTEIN"/>
    <property type="match status" value="1"/>
</dbReference>
<dbReference type="PROSITE" id="PS51352">
    <property type="entry name" value="THIOREDOXIN_2"/>
    <property type="match status" value="1"/>
</dbReference>
<evidence type="ECO:0000259" key="5">
    <source>
        <dbReference type="PROSITE" id="PS51352"/>
    </source>
</evidence>
<proteinExistence type="predicted"/>
<protein>
    <recommendedName>
        <fullName evidence="5">Thioredoxin domain-containing protein</fullName>
    </recommendedName>
</protein>
<sequence>MNIKRNALSLIMTFGILSCLAQKTWKEPSMINMPHYEDVFKVTEVEFTDAETIMHLYIKLPSGNISFSSESFLKADNGMSYSITGSGDTREGETNIKLDSYFKVPESEGMSIALHFKPLPTGIKSFDFIEGYSKNAFRIWSITDPESDKKESLFNSNWRNERTGGWDIGFYKDCAVYDCRLWQYKVRKSRKIVLTDGHDDIVIALGKEKDGKRHISINGEKLPYSRITSKFLPDYPSYDETPFNTSLTEGEAILTGWLKDWPEELADTGKSFDIELYDVLTHSDRKCSAKLDSLGRFSMKVPLTGPQEAYMDWRRSSISTILEPGETYFLMIDKKAGSTLFMGKNARLQNESLAHKIRGKHVSIDRQGEMDNDMIVEYKNKWTDTYRQNLDKVNACTRKHPTLSRRFRDYYCENFKFKTCENIMQTQFYAHDRTLPDEVLEYVGKTAIINNEVPLSLNRELNWYLYYLVNYYKNQKQRDRIFTPGRMLSFKKKGIEYSKDEYETIRQWQKQIEEAKGYSELGTDEERRDFVKKLNEKYAGLDQKLSAMLNRNDIMAIIDSQTTKPFQIEETVIDSLFSDHTLRDICRTRELHENLERTHAPLTEPYLTIANSLKLPAARNAILNVHNHYKEIQEKAEKAVKECIRPDSDVEGLTDGKAILDKIVEPYRGKIIYMDIWGTWCSPCKKKLKESHNVKKALKDYDIVYLYLANHSPEESWKNIIAEYGLTDTNCVHYRLPDEQQKAVEKYVRLTGYPTYRLIDKKGNLHELHWLHTDDMDKFLKTIEDMNNL</sequence>
<dbReference type="InterPro" id="IPR012336">
    <property type="entry name" value="Thioredoxin-like_fold"/>
</dbReference>
<dbReference type="InterPro" id="IPR036249">
    <property type="entry name" value="Thioredoxin-like_sf"/>
</dbReference>
<feature type="domain" description="Thioredoxin" evidence="5">
    <location>
        <begin position="639"/>
        <end position="788"/>
    </location>
</feature>
<dbReference type="InterPro" id="IPR050553">
    <property type="entry name" value="Thioredoxin_ResA/DsbE_sf"/>
</dbReference>
<accession>A0ABX2APM7</accession>
<name>A0ABX2APM7_9BACT</name>
<comment type="subcellular location">
    <subcellularLocation>
        <location evidence="1">Cell envelope</location>
    </subcellularLocation>
</comment>
<keyword evidence="4" id="KW-0676">Redox-active center</keyword>
<dbReference type="PANTHER" id="PTHR42852:SF6">
    <property type="entry name" value="THIOL:DISULFIDE INTERCHANGE PROTEIN DSBE"/>
    <property type="match status" value="1"/>
</dbReference>
<evidence type="ECO:0000313" key="6">
    <source>
        <dbReference type="EMBL" id="NPD91886.1"/>
    </source>
</evidence>
<gene>
    <name evidence="6" type="ORF">HPS56_05885</name>
</gene>
<keyword evidence="3" id="KW-1015">Disulfide bond</keyword>
<organism evidence="6 7">
    <name type="scientific">Xylanibacter muris</name>
    <dbReference type="NCBI Taxonomy" id="2736290"/>
    <lineage>
        <taxon>Bacteria</taxon>
        <taxon>Pseudomonadati</taxon>
        <taxon>Bacteroidota</taxon>
        <taxon>Bacteroidia</taxon>
        <taxon>Bacteroidales</taxon>
        <taxon>Prevotellaceae</taxon>
        <taxon>Xylanibacter</taxon>
    </lineage>
</organism>
<dbReference type="SUPFAM" id="SSF52833">
    <property type="entry name" value="Thioredoxin-like"/>
    <property type="match status" value="1"/>
</dbReference>